<gene>
    <name evidence="3" type="ORF">F5X68DRAFT_237659</name>
</gene>
<dbReference type="InterPro" id="IPR012132">
    <property type="entry name" value="GMC_OxRdtase"/>
</dbReference>
<dbReference type="SUPFAM" id="SSF51905">
    <property type="entry name" value="FAD/NAD(P)-binding domain"/>
    <property type="match status" value="1"/>
</dbReference>
<evidence type="ECO:0000259" key="2">
    <source>
        <dbReference type="Pfam" id="PF05199"/>
    </source>
</evidence>
<protein>
    <submittedName>
        <fullName evidence="3">GMC oxidoreductase-domain-containing protein</fullName>
    </submittedName>
</protein>
<dbReference type="AlphaFoldDB" id="A0A9P8V102"/>
<sequence>MTWRSSVSWDRDSDLLFLSSAGHGGTAGFYPGFSNLTVRPDNWNTPIVKMQTGNPSGTVTLRSTDPRQAPAINFNYFSQQADQDLQALSDGIDLMLRAFNETGIPYTVLSPDPTIDRKQAIMDRAYSHHAVASCRMGPKGHKDYCVDSKFRVNGVDNLRVVDASVLPRVPGAMPNGPFNDFPQGARGDLEGPGLVSKGTWLWWSGKQMGDAFMS</sequence>
<dbReference type="Pfam" id="PF05199">
    <property type="entry name" value="GMC_oxred_C"/>
    <property type="match status" value="1"/>
</dbReference>
<dbReference type="GO" id="GO:0050660">
    <property type="term" value="F:flavin adenine dinucleotide binding"/>
    <property type="evidence" value="ECO:0007669"/>
    <property type="project" value="InterPro"/>
</dbReference>
<dbReference type="InterPro" id="IPR007867">
    <property type="entry name" value="GMC_OxRtase_C"/>
</dbReference>
<evidence type="ECO:0000313" key="3">
    <source>
        <dbReference type="EMBL" id="KAH6662661.1"/>
    </source>
</evidence>
<evidence type="ECO:0000256" key="1">
    <source>
        <dbReference type="ARBA" id="ARBA00010790"/>
    </source>
</evidence>
<comment type="similarity">
    <text evidence="1">Belongs to the GMC oxidoreductase family.</text>
</comment>
<name>A0A9P8V102_9PEZI</name>
<organism evidence="3 4">
    <name type="scientific">Plectosphaerella plurivora</name>
    <dbReference type="NCBI Taxonomy" id="936078"/>
    <lineage>
        <taxon>Eukaryota</taxon>
        <taxon>Fungi</taxon>
        <taxon>Dikarya</taxon>
        <taxon>Ascomycota</taxon>
        <taxon>Pezizomycotina</taxon>
        <taxon>Sordariomycetes</taxon>
        <taxon>Hypocreomycetidae</taxon>
        <taxon>Glomerellales</taxon>
        <taxon>Plectosphaerellaceae</taxon>
        <taxon>Plectosphaerella</taxon>
    </lineage>
</organism>
<feature type="domain" description="Glucose-methanol-choline oxidoreductase C-terminal" evidence="2">
    <location>
        <begin position="55"/>
        <end position="176"/>
    </location>
</feature>
<evidence type="ECO:0000313" key="4">
    <source>
        <dbReference type="Proteomes" id="UP000770015"/>
    </source>
</evidence>
<dbReference type="SUPFAM" id="SSF54373">
    <property type="entry name" value="FAD-linked reductases, C-terminal domain"/>
    <property type="match status" value="1"/>
</dbReference>
<dbReference type="GO" id="GO:0016614">
    <property type="term" value="F:oxidoreductase activity, acting on CH-OH group of donors"/>
    <property type="evidence" value="ECO:0007669"/>
    <property type="project" value="InterPro"/>
</dbReference>
<dbReference type="OrthoDB" id="269227at2759"/>
<proteinExistence type="inferred from homology"/>
<comment type="caution">
    <text evidence="3">The sequence shown here is derived from an EMBL/GenBank/DDBJ whole genome shotgun (WGS) entry which is preliminary data.</text>
</comment>
<accession>A0A9P8V102</accession>
<dbReference type="PANTHER" id="PTHR11552">
    <property type="entry name" value="GLUCOSE-METHANOL-CHOLINE GMC OXIDOREDUCTASE"/>
    <property type="match status" value="1"/>
</dbReference>
<dbReference type="Gene3D" id="3.50.50.60">
    <property type="entry name" value="FAD/NAD(P)-binding domain"/>
    <property type="match status" value="1"/>
</dbReference>
<dbReference type="PANTHER" id="PTHR11552:SF80">
    <property type="entry name" value="GMC OXIDOREDUCTASE"/>
    <property type="match status" value="1"/>
</dbReference>
<reference evidence="3" key="1">
    <citation type="journal article" date="2021" name="Nat. Commun.">
        <title>Genetic determinants of endophytism in the Arabidopsis root mycobiome.</title>
        <authorList>
            <person name="Mesny F."/>
            <person name="Miyauchi S."/>
            <person name="Thiergart T."/>
            <person name="Pickel B."/>
            <person name="Atanasova L."/>
            <person name="Karlsson M."/>
            <person name="Huettel B."/>
            <person name="Barry K.W."/>
            <person name="Haridas S."/>
            <person name="Chen C."/>
            <person name="Bauer D."/>
            <person name="Andreopoulos W."/>
            <person name="Pangilinan J."/>
            <person name="LaButti K."/>
            <person name="Riley R."/>
            <person name="Lipzen A."/>
            <person name="Clum A."/>
            <person name="Drula E."/>
            <person name="Henrissat B."/>
            <person name="Kohler A."/>
            <person name="Grigoriev I.V."/>
            <person name="Martin F.M."/>
            <person name="Hacquard S."/>
        </authorList>
    </citation>
    <scope>NUCLEOTIDE SEQUENCE</scope>
    <source>
        <strain evidence="3">MPI-SDFR-AT-0117</strain>
    </source>
</reference>
<keyword evidence="4" id="KW-1185">Reference proteome</keyword>
<dbReference type="Proteomes" id="UP000770015">
    <property type="component" value="Unassembled WGS sequence"/>
</dbReference>
<dbReference type="Gene3D" id="3.30.560.10">
    <property type="entry name" value="Glucose Oxidase, domain 3"/>
    <property type="match status" value="1"/>
</dbReference>
<dbReference type="EMBL" id="JAGSXJ010000045">
    <property type="protein sequence ID" value="KAH6662661.1"/>
    <property type="molecule type" value="Genomic_DNA"/>
</dbReference>
<dbReference type="InterPro" id="IPR036188">
    <property type="entry name" value="FAD/NAD-bd_sf"/>
</dbReference>